<comment type="caution">
    <text evidence="1">The sequence shown here is derived from an EMBL/GenBank/DDBJ whole genome shotgun (WGS) entry which is preliminary data.</text>
</comment>
<proteinExistence type="predicted"/>
<gene>
    <name evidence="1" type="ORF">HNQ92_003293</name>
</gene>
<sequence length="106" mass="12207">MDNLQSEKHYKMALSRVWELMENPTKTPAEEQEMDMLATLVEAYEALHVPMQPSDPIAFLKYKMEQDNLKQLDLIPFIGDKTKVSKVLNYKQELTVAKGSAYPLAF</sequence>
<dbReference type="PANTHER" id="PTHR40455:SF1">
    <property type="entry name" value="ANTITOXIN HIGA"/>
    <property type="match status" value="1"/>
</dbReference>
<dbReference type="InterPro" id="IPR039060">
    <property type="entry name" value="Antitox_HigA"/>
</dbReference>
<protein>
    <submittedName>
        <fullName evidence="1">HTH-type transcriptional regulator/antitoxin HigA</fullName>
    </submittedName>
</protein>
<organism evidence="1 2">
    <name type="scientific">Rhabdobacter roseus</name>
    <dbReference type="NCBI Taxonomy" id="1655419"/>
    <lineage>
        <taxon>Bacteria</taxon>
        <taxon>Pseudomonadati</taxon>
        <taxon>Bacteroidota</taxon>
        <taxon>Cytophagia</taxon>
        <taxon>Cytophagales</taxon>
        <taxon>Cytophagaceae</taxon>
        <taxon>Rhabdobacter</taxon>
    </lineage>
</organism>
<evidence type="ECO:0000313" key="2">
    <source>
        <dbReference type="Proteomes" id="UP000557307"/>
    </source>
</evidence>
<dbReference type="AlphaFoldDB" id="A0A840TQG3"/>
<accession>A0A840TQG3</accession>
<dbReference type="GO" id="GO:0001046">
    <property type="term" value="F:core promoter sequence-specific DNA binding"/>
    <property type="evidence" value="ECO:0007669"/>
    <property type="project" value="TreeGrafter"/>
</dbReference>
<name>A0A840TQG3_9BACT</name>
<dbReference type="PANTHER" id="PTHR40455">
    <property type="entry name" value="ANTITOXIN HIGA"/>
    <property type="match status" value="1"/>
</dbReference>
<dbReference type="GO" id="GO:0006355">
    <property type="term" value="P:regulation of DNA-templated transcription"/>
    <property type="evidence" value="ECO:0007669"/>
    <property type="project" value="InterPro"/>
</dbReference>
<reference evidence="1 2" key="1">
    <citation type="submission" date="2020-08" db="EMBL/GenBank/DDBJ databases">
        <title>Genomic Encyclopedia of Type Strains, Phase IV (KMG-IV): sequencing the most valuable type-strain genomes for metagenomic binning, comparative biology and taxonomic classification.</title>
        <authorList>
            <person name="Goeker M."/>
        </authorList>
    </citation>
    <scope>NUCLEOTIDE SEQUENCE [LARGE SCALE GENOMIC DNA]</scope>
    <source>
        <strain evidence="1 2">DSM 105074</strain>
    </source>
</reference>
<dbReference type="RefSeq" id="WP_184175076.1">
    <property type="nucleotide sequence ID" value="NZ_JACHGF010000004.1"/>
</dbReference>
<keyword evidence="2" id="KW-1185">Reference proteome</keyword>
<dbReference type="Proteomes" id="UP000557307">
    <property type="component" value="Unassembled WGS sequence"/>
</dbReference>
<dbReference type="EMBL" id="JACHGF010000004">
    <property type="protein sequence ID" value="MBB5285145.1"/>
    <property type="molecule type" value="Genomic_DNA"/>
</dbReference>
<evidence type="ECO:0000313" key="1">
    <source>
        <dbReference type="EMBL" id="MBB5285145.1"/>
    </source>
</evidence>